<evidence type="ECO:0000313" key="1">
    <source>
        <dbReference type="EMBL" id="KAF1954693.1"/>
    </source>
</evidence>
<dbReference type="AlphaFoldDB" id="A0A6A5TP69"/>
<dbReference type="EMBL" id="ML976997">
    <property type="protein sequence ID" value="KAF1954693.1"/>
    <property type="molecule type" value="Genomic_DNA"/>
</dbReference>
<gene>
    <name evidence="1" type="ORF">CC80DRAFT_113798</name>
</gene>
<accession>A0A6A5TP69</accession>
<dbReference type="Proteomes" id="UP000800035">
    <property type="component" value="Unassembled WGS sequence"/>
</dbReference>
<protein>
    <submittedName>
        <fullName evidence="1">Uncharacterized protein</fullName>
    </submittedName>
</protein>
<keyword evidence="2" id="KW-1185">Reference proteome</keyword>
<evidence type="ECO:0000313" key="2">
    <source>
        <dbReference type="Proteomes" id="UP000800035"/>
    </source>
</evidence>
<name>A0A6A5TP69_9PLEO</name>
<reference evidence="1" key="1">
    <citation type="journal article" date="2020" name="Stud. Mycol.">
        <title>101 Dothideomycetes genomes: a test case for predicting lifestyles and emergence of pathogens.</title>
        <authorList>
            <person name="Haridas S."/>
            <person name="Albert R."/>
            <person name="Binder M."/>
            <person name="Bloem J."/>
            <person name="Labutti K."/>
            <person name="Salamov A."/>
            <person name="Andreopoulos B."/>
            <person name="Baker S."/>
            <person name="Barry K."/>
            <person name="Bills G."/>
            <person name="Bluhm B."/>
            <person name="Cannon C."/>
            <person name="Castanera R."/>
            <person name="Culley D."/>
            <person name="Daum C."/>
            <person name="Ezra D."/>
            <person name="Gonzalez J."/>
            <person name="Henrissat B."/>
            <person name="Kuo A."/>
            <person name="Liang C."/>
            <person name="Lipzen A."/>
            <person name="Lutzoni F."/>
            <person name="Magnuson J."/>
            <person name="Mondo S."/>
            <person name="Nolan M."/>
            <person name="Ohm R."/>
            <person name="Pangilinan J."/>
            <person name="Park H.-J."/>
            <person name="Ramirez L."/>
            <person name="Alfaro M."/>
            <person name="Sun H."/>
            <person name="Tritt A."/>
            <person name="Yoshinaga Y."/>
            <person name="Zwiers L.-H."/>
            <person name="Turgeon B."/>
            <person name="Goodwin S."/>
            <person name="Spatafora J."/>
            <person name="Crous P."/>
            <person name="Grigoriev I."/>
        </authorList>
    </citation>
    <scope>NUCLEOTIDE SEQUENCE</scope>
    <source>
        <strain evidence="1">CBS 675.92</strain>
    </source>
</reference>
<proteinExistence type="predicted"/>
<organism evidence="1 2">
    <name type="scientific">Byssothecium circinans</name>
    <dbReference type="NCBI Taxonomy" id="147558"/>
    <lineage>
        <taxon>Eukaryota</taxon>
        <taxon>Fungi</taxon>
        <taxon>Dikarya</taxon>
        <taxon>Ascomycota</taxon>
        <taxon>Pezizomycotina</taxon>
        <taxon>Dothideomycetes</taxon>
        <taxon>Pleosporomycetidae</taxon>
        <taxon>Pleosporales</taxon>
        <taxon>Massarineae</taxon>
        <taxon>Massarinaceae</taxon>
        <taxon>Byssothecium</taxon>
    </lineage>
</organism>
<sequence length="73" mass="8384">MIAVNSMGQHLLSNLSLHPILLLTFLHSHSDSGLIDGSSTTFLLKTLDHSYQYRYLEKLTPTKKNLHQKHNQR</sequence>